<evidence type="ECO:0000313" key="3">
    <source>
        <dbReference type="Proteomes" id="UP001233999"/>
    </source>
</evidence>
<name>A0AAD7ZRQ4_DIPPU</name>
<dbReference type="Proteomes" id="UP001233999">
    <property type="component" value="Unassembled WGS sequence"/>
</dbReference>
<reference evidence="2" key="1">
    <citation type="journal article" date="2023" name="IScience">
        <title>Live-bearing cockroach genome reveals convergent evolutionary mechanisms linked to viviparity in insects and beyond.</title>
        <authorList>
            <person name="Fouks B."/>
            <person name="Harrison M.C."/>
            <person name="Mikhailova A.A."/>
            <person name="Marchal E."/>
            <person name="English S."/>
            <person name="Carruthers M."/>
            <person name="Jennings E.C."/>
            <person name="Chiamaka E.L."/>
            <person name="Frigard R.A."/>
            <person name="Pippel M."/>
            <person name="Attardo G.M."/>
            <person name="Benoit J.B."/>
            <person name="Bornberg-Bauer E."/>
            <person name="Tobe S.S."/>
        </authorList>
    </citation>
    <scope>NUCLEOTIDE SEQUENCE</scope>
    <source>
        <strain evidence="2">Stay&amp;Tobe</strain>
    </source>
</reference>
<gene>
    <name evidence="2" type="ORF">L9F63_021024</name>
</gene>
<evidence type="ECO:0000256" key="1">
    <source>
        <dbReference type="SAM" id="MobiDB-lite"/>
    </source>
</evidence>
<feature type="non-terminal residue" evidence="2">
    <location>
        <position position="148"/>
    </location>
</feature>
<comment type="caution">
    <text evidence="2">The sequence shown here is derived from an EMBL/GenBank/DDBJ whole genome shotgun (WGS) entry which is preliminary data.</text>
</comment>
<protein>
    <submittedName>
        <fullName evidence="2">Uncharacterized protein</fullName>
    </submittedName>
</protein>
<accession>A0AAD7ZRQ4</accession>
<proteinExistence type="predicted"/>
<dbReference type="EMBL" id="JASPKZ010007382">
    <property type="protein sequence ID" value="KAJ9584633.1"/>
    <property type="molecule type" value="Genomic_DNA"/>
</dbReference>
<dbReference type="AlphaFoldDB" id="A0AAD7ZRQ4"/>
<keyword evidence="3" id="KW-1185">Reference proteome</keyword>
<reference evidence="2" key="2">
    <citation type="submission" date="2023-05" db="EMBL/GenBank/DDBJ databases">
        <authorList>
            <person name="Fouks B."/>
        </authorList>
    </citation>
    <scope>NUCLEOTIDE SEQUENCE</scope>
    <source>
        <strain evidence="2">Stay&amp;Tobe</strain>
        <tissue evidence="2">Testes</tissue>
    </source>
</reference>
<organism evidence="2 3">
    <name type="scientific">Diploptera punctata</name>
    <name type="common">Pacific beetle cockroach</name>
    <dbReference type="NCBI Taxonomy" id="6984"/>
    <lineage>
        <taxon>Eukaryota</taxon>
        <taxon>Metazoa</taxon>
        <taxon>Ecdysozoa</taxon>
        <taxon>Arthropoda</taxon>
        <taxon>Hexapoda</taxon>
        <taxon>Insecta</taxon>
        <taxon>Pterygota</taxon>
        <taxon>Neoptera</taxon>
        <taxon>Polyneoptera</taxon>
        <taxon>Dictyoptera</taxon>
        <taxon>Blattodea</taxon>
        <taxon>Blaberoidea</taxon>
        <taxon>Blaberidae</taxon>
        <taxon>Diplopterinae</taxon>
        <taxon>Diploptera</taxon>
    </lineage>
</organism>
<feature type="region of interest" description="Disordered" evidence="1">
    <location>
        <begin position="98"/>
        <end position="129"/>
    </location>
</feature>
<sequence>MNCEDAIKHEDPLSTIESEAQEIKVEIKSEQVDEIPNVNTKLVALGAIDALVSMETKHEVDLSEENLEKFAEGSQVNVTTSDSVICIEEDNLIMNCEVTNKHGDPLSPNESTSQDNKEEMKSELEDEIDNTDTKLMVIEAVETIATIE</sequence>
<evidence type="ECO:0000313" key="2">
    <source>
        <dbReference type="EMBL" id="KAJ9584633.1"/>
    </source>
</evidence>